<dbReference type="Proteomes" id="UP000823928">
    <property type="component" value="Unassembled WGS sequence"/>
</dbReference>
<gene>
    <name evidence="4" type="ORF">IAC10_13035</name>
</gene>
<dbReference type="EMBL" id="DVIU01000267">
    <property type="protein sequence ID" value="HIS37523.1"/>
    <property type="molecule type" value="Genomic_DNA"/>
</dbReference>
<accession>A0A9D1F169</accession>
<dbReference type="PANTHER" id="PTHR34847:SF1">
    <property type="entry name" value="NODULATION PROTEIN U"/>
    <property type="match status" value="1"/>
</dbReference>
<evidence type="ECO:0000313" key="5">
    <source>
        <dbReference type="Proteomes" id="UP000823928"/>
    </source>
</evidence>
<organism evidence="4 5">
    <name type="scientific">Candidatus Scatousia excrementigallinarum</name>
    <dbReference type="NCBI Taxonomy" id="2840935"/>
    <lineage>
        <taxon>Bacteria</taxon>
        <taxon>Candidatus Scatousia</taxon>
    </lineage>
</organism>
<dbReference type="PANTHER" id="PTHR34847">
    <property type="entry name" value="NODULATION PROTEIN U"/>
    <property type="match status" value="1"/>
</dbReference>
<sequence>MKKLVYSKIGLEDGTVPITFYEHHLCHIASAYEVSGFTDALGIVVDGIGETESTSVWEIHNHQYKRLLKIEFPNSLGYFYAILTKFLNFKPWQQEGKTMALAPYGHFNFDIVNAFMKIINIDGPVYDISQFIKENSTNYLMVDEEKVVKSIERIVGFKHRDNEDPLSGAYADFAFAAQNILESAVINLINHYIKKTAIYNVCVAGGVFMNCKLNMVVREKSLAENYYVQPLAGDVGLAIGAGLLKSVIKPLEQLASLDYGPEYTDEEIEKCLFESGLKNRKTNMLAAEVAALIAEGKIVFWFEGKMEMGARALGSRSILADPRNANMANIINKTVKHRETWRPFACSILEDFADEVLESYNSNRSYPFMIEAFRVKKDWLDKIPAVIHKADGTTRPQTVSKKSKPLFYDLIKNFYLLTNCPLILNTSLNDKGEPIIMTPQQAIDFFKKISVDVLVIGSFIVEREKI</sequence>
<comment type="caution">
    <text evidence="4">The sequence shown here is derived from an EMBL/GenBank/DDBJ whole genome shotgun (WGS) entry which is preliminary data.</text>
</comment>
<feature type="domain" description="Carbamoyltransferase" evidence="2">
    <location>
        <begin position="16"/>
        <end position="242"/>
    </location>
</feature>
<feature type="domain" description="Carbamoyltransferase C-terminal" evidence="3">
    <location>
        <begin position="290"/>
        <end position="463"/>
    </location>
</feature>
<dbReference type="InterPro" id="IPR031730">
    <property type="entry name" value="Carbam_trans_C"/>
</dbReference>
<dbReference type="InterPro" id="IPR003696">
    <property type="entry name" value="Carbtransf_dom"/>
</dbReference>
<dbReference type="SUPFAM" id="SSF53067">
    <property type="entry name" value="Actin-like ATPase domain"/>
    <property type="match status" value="1"/>
</dbReference>
<protein>
    <submittedName>
        <fullName evidence="4">Carbamoyltransferase</fullName>
    </submittedName>
</protein>
<dbReference type="CDD" id="cd24098">
    <property type="entry name" value="ASKHA_NBD_TobZ_N"/>
    <property type="match status" value="1"/>
</dbReference>
<dbReference type="Pfam" id="PF02543">
    <property type="entry name" value="Carbam_trans_N"/>
    <property type="match status" value="1"/>
</dbReference>
<dbReference type="AlphaFoldDB" id="A0A9D1F169"/>
<evidence type="ECO:0000313" key="4">
    <source>
        <dbReference type="EMBL" id="HIS37523.1"/>
    </source>
</evidence>
<evidence type="ECO:0000256" key="1">
    <source>
        <dbReference type="ARBA" id="ARBA00006129"/>
    </source>
</evidence>
<reference evidence="4" key="2">
    <citation type="journal article" date="2021" name="PeerJ">
        <title>Extensive microbial diversity within the chicken gut microbiome revealed by metagenomics and culture.</title>
        <authorList>
            <person name="Gilroy R."/>
            <person name="Ravi A."/>
            <person name="Getino M."/>
            <person name="Pursley I."/>
            <person name="Horton D.L."/>
            <person name="Alikhan N.F."/>
            <person name="Baker D."/>
            <person name="Gharbi K."/>
            <person name="Hall N."/>
            <person name="Watson M."/>
            <person name="Adriaenssens E.M."/>
            <person name="Foster-Nyarko E."/>
            <person name="Jarju S."/>
            <person name="Secka A."/>
            <person name="Antonio M."/>
            <person name="Oren A."/>
            <person name="Chaudhuri R.R."/>
            <person name="La Ragione R."/>
            <person name="Hildebrand F."/>
            <person name="Pallen M.J."/>
        </authorList>
    </citation>
    <scope>NUCLEOTIDE SEQUENCE</scope>
    <source>
        <strain evidence="4">6276</strain>
    </source>
</reference>
<dbReference type="Gene3D" id="3.30.420.40">
    <property type="match status" value="1"/>
</dbReference>
<dbReference type="InterPro" id="IPR038152">
    <property type="entry name" value="Carbam_trans_C_sf"/>
</dbReference>
<comment type="similarity">
    <text evidence="1">Belongs to the NodU/CmcH family.</text>
</comment>
<dbReference type="Gene3D" id="3.90.870.20">
    <property type="entry name" value="Carbamoyltransferase, C-terminal domain"/>
    <property type="match status" value="1"/>
</dbReference>
<reference evidence="4" key="1">
    <citation type="submission" date="2020-10" db="EMBL/GenBank/DDBJ databases">
        <authorList>
            <person name="Gilroy R."/>
        </authorList>
    </citation>
    <scope>NUCLEOTIDE SEQUENCE</scope>
    <source>
        <strain evidence="4">6276</strain>
    </source>
</reference>
<dbReference type="Pfam" id="PF16861">
    <property type="entry name" value="Carbam_trans_C"/>
    <property type="match status" value="1"/>
</dbReference>
<evidence type="ECO:0000259" key="2">
    <source>
        <dbReference type="Pfam" id="PF02543"/>
    </source>
</evidence>
<dbReference type="GO" id="GO:0003824">
    <property type="term" value="F:catalytic activity"/>
    <property type="evidence" value="ECO:0007669"/>
    <property type="project" value="InterPro"/>
</dbReference>
<name>A0A9D1F169_9BACT</name>
<dbReference type="InterPro" id="IPR043129">
    <property type="entry name" value="ATPase_NBD"/>
</dbReference>
<proteinExistence type="inferred from homology"/>
<dbReference type="InterPro" id="IPR051338">
    <property type="entry name" value="NodU/CmcH_Carbamoyltrnsfr"/>
</dbReference>
<evidence type="ECO:0000259" key="3">
    <source>
        <dbReference type="Pfam" id="PF16861"/>
    </source>
</evidence>